<dbReference type="STRING" id="1041146.GCA_000427985_05279"/>
<dbReference type="Pfam" id="PF03597">
    <property type="entry name" value="FixS"/>
    <property type="match status" value="1"/>
</dbReference>
<accession>A0A2N0DGT3</accession>
<feature type="transmembrane region" description="Helical" evidence="2">
    <location>
        <begin position="6"/>
        <end position="26"/>
    </location>
</feature>
<dbReference type="EMBL" id="PIQN01000003">
    <property type="protein sequence ID" value="PKA45260.1"/>
    <property type="molecule type" value="Genomic_DNA"/>
</dbReference>
<keyword evidence="2" id="KW-1133">Transmembrane helix</keyword>
<sequence>MNYLVYLVPIALGMGVVGLMAFLWSIRSGQYDDLDGAAERVLLPNAADAPLRDKKRKGEGAAEDMEHTSDRHRSFKGQKEGKLS</sequence>
<organism evidence="3 4">
    <name type="scientific">Rhizobium sullae</name>
    <name type="common">Rhizobium hedysari</name>
    <dbReference type="NCBI Taxonomy" id="50338"/>
    <lineage>
        <taxon>Bacteria</taxon>
        <taxon>Pseudomonadati</taxon>
        <taxon>Pseudomonadota</taxon>
        <taxon>Alphaproteobacteria</taxon>
        <taxon>Hyphomicrobiales</taxon>
        <taxon>Rhizobiaceae</taxon>
        <taxon>Rhizobium/Agrobacterium group</taxon>
        <taxon>Rhizobium</taxon>
    </lineage>
</organism>
<comment type="caution">
    <text evidence="3">The sequence shown here is derived from an EMBL/GenBank/DDBJ whole genome shotgun (WGS) entry which is preliminary data.</text>
</comment>
<dbReference type="NCBIfam" id="TIGR00847">
    <property type="entry name" value="ccoS"/>
    <property type="match status" value="1"/>
</dbReference>
<evidence type="ECO:0000313" key="4">
    <source>
        <dbReference type="Proteomes" id="UP000232164"/>
    </source>
</evidence>
<dbReference type="PANTHER" id="PTHR41532">
    <property type="entry name" value="FIXS PROTEIN"/>
    <property type="match status" value="1"/>
</dbReference>
<feature type="compositionally biased region" description="Basic and acidic residues" evidence="1">
    <location>
        <begin position="50"/>
        <end position="84"/>
    </location>
</feature>
<dbReference type="RefSeq" id="WP_100770563.1">
    <property type="nucleotide sequence ID" value="NZ_PIQN01000003.1"/>
</dbReference>
<proteinExistence type="predicted"/>
<dbReference type="Proteomes" id="UP000232164">
    <property type="component" value="Unassembled WGS sequence"/>
</dbReference>
<evidence type="ECO:0000256" key="1">
    <source>
        <dbReference type="SAM" id="MobiDB-lite"/>
    </source>
</evidence>
<keyword evidence="2" id="KW-0812">Transmembrane</keyword>
<evidence type="ECO:0000313" key="3">
    <source>
        <dbReference type="EMBL" id="PKA45260.1"/>
    </source>
</evidence>
<dbReference type="PANTHER" id="PTHR41532:SF1">
    <property type="entry name" value="FIXS PROTEIN"/>
    <property type="match status" value="1"/>
</dbReference>
<gene>
    <name evidence="3" type="primary">ccoS</name>
    <name evidence="3" type="ORF">CWR43_05635</name>
</gene>
<feature type="region of interest" description="Disordered" evidence="1">
    <location>
        <begin position="48"/>
        <end position="84"/>
    </location>
</feature>
<reference evidence="3 4" key="1">
    <citation type="submission" date="2017-11" db="EMBL/GenBank/DDBJ databases">
        <authorList>
            <person name="Han C.G."/>
        </authorList>
    </citation>
    <scope>NUCLEOTIDE SEQUENCE [LARGE SCALE GENOMIC DNA]</scope>
    <source>
        <strain evidence="3 4">HCNT1</strain>
    </source>
</reference>
<keyword evidence="2" id="KW-0472">Membrane</keyword>
<name>A0A2N0DGT3_RHISU</name>
<evidence type="ECO:0000256" key="2">
    <source>
        <dbReference type="SAM" id="Phobius"/>
    </source>
</evidence>
<reference evidence="3 4" key="2">
    <citation type="submission" date="2017-12" db="EMBL/GenBank/DDBJ databases">
        <title>Genome sequence of Rhizobium sullae HCNT1 isolated from Sulla coronaria nodules and featuring peculiar denitrification phenotypes.</title>
        <authorList>
            <person name="De Diego-Diaz B."/>
            <person name="Treu L."/>
            <person name="Campanaro S."/>
            <person name="Da Silva Duarte V."/>
            <person name="Basaglia M."/>
            <person name="Favaro L."/>
            <person name="Casella S."/>
            <person name="Squartini A."/>
        </authorList>
    </citation>
    <scope>NUCLEOTIDE SEQUENCE [LARGE SCALE GENOMIC DNA]</scope>
    <source>
        <strain evidence="3 4">HCNT1</strain>
    </source>
</reference>
<dbReference type="InterPro" id="IPR004714">
    <property type="entry name" value="Cyt_oxidase_maturation_cbb3"/>
</dbReference>
<protein>
    <submittedName>
        <fullName evidence="3">Cbb3-type cytochrome oxidase assembly protein CcoS</fullName>
    </submittedName>
</protein>
<dbReference type="AlphaFoldDB" id="A0A2N0DGT3"/>